<evidence type="ECO:0000313" key="2">
    <source>
        <dbReference type="Proteomes" id="UP000638560"/>
    </source>
</evidence>
<proteinExistence type="predicted"/>
<sequence length="140" mass="15637">MTEPPEPPEPAVDGRREQVTDRLWRWDRDVPLRWLLVDEHADDPGLVLGVCAEIDGLFVDLTPPPEPERYTLLGCEPAGRLRAALDRIDTDGAWLGNLVLDPIRPADEDDGFLLEHLLDVVLLGHRPSDLAPGLVDIDLR</sequence>
<evidence type="ECO:0000313" key="1">
    <source>
        <dbReference type="EMBL" id="MBF9129137.1"/>
    </source>
</evidence>
<organism evidence="1 2">
    <name type="scientific">Plantactinospora alkalitolerans</name>
    <dbReference type="NCBI Taxonomy" id="2789879"/>
    <lineage>
        <taxon>Bacteria</taxon>
        <taxon>Bacillati</taxon>
        <taxon>Actinomycetota</taxon>
        <taxon>Actinomycetes</taxon>
        <taxon>Micromonosporales</taxon>
        <taxon>Micromonosporaceae</taxon>
        <taxon>Plantactinospora</taxon>
    </lineage>
</organism>
<accession>A0ABS0GSG9</accession>
<comment type="caution">
    <text evidence="1">The sequence shown here is derived from an EMBL/GenBank/DDBJ whole genome shotgun (WGS) entry which is preliminary data.</text>
</comment>
<dbReference type="RefSeq" id="WP_196200775.1">
    <property type="nucleotide sequence ID" value="NZ_JADPUN010000105.1"/>
</dbReference>
<reference evidence="1 2" key="1">
    <citation type="submission" date="2020-11" db="EMBL/GenBank/DDBJ databases">
        <title>A novel isolate from a Black sea contaminated sediment with potential to produce alkanes: Plantactinospora alkalitolerans sp. nov.</title>
        <authorList>
            <person name="Carro L."/>
            <person name="Veyisoglu A."/>
            <person name="Guven K."/>
            <person name="Schumann P."/>
            <person name="Klenk H.-P."/>
            <person name="Sahin N."/>
        </authorList>
    </citation>
    <scope>NUCLEOTIDE SEQUENCE [LARGE SCALE GENOMIC DNA]</scope>
    <source>
        <strain evidence="1 2">S1510</strain>
    </source>
</reference>
<gene>
    <name evidence="1" type="ORF">I0C86_09100</name>
</gene>
<keyword evidence="2" id="KW-1185">Reference proteome</keyword>
<dbReference type="EMBL" id="JADPUN010000105">
    <property type="protein sequence ID" value="MBF9129137.1"/>
    <property type="molecule type" value="Genomic_DNA"/>
</dbReference>
<dbReference type="Proteomes" id="UP000638560">
    <property type="component" value="Unassembled WGS sequence"/>
</dbReference>
<name>A0ABS0GSG9_9ACTN</name>
<protein>
    <submittedName>
        <fullName evidence="1">Uncharacterized protein</fullName>
    </submittedName>
</protein>